<dbReference type="RefSeq" id="WP_359691981.1">
    <property type="nucleotide sequence ID" value="NZ_JBEYXT010000020.1"/>
</dbReference>
<organism evidence="1 2">
    <name type="scientific">Streptomyces neyagawaensis</name>
    <dbReference type="NCBI Taxonomy" id="42238"/>
    <lineage>
        <taxon>Bacteria</taxon>
        <taxon>Bacillati</taxon>
        <taxon>Actinomycetota</taxon>
        <taxon>Actinomycetes</taxon>
        <taxon>Kitasatosporales</taxon>
        <taxon>Streptomycetaceae</taxon>
        <taxon>Streptomyces</taxon>
    </lineage>
</organism>
<name>A0ABV3AUF2_9ACTN</name>
<accession>A0ABV3AUF2</accession>
<evidence type="ECO:0000313" key="1">
    <source>
        <dbReference type="EMBL" id="MEU6800812.1"/>
    </source>
</evidence>
<sequence>MNSDFGSAAAAISIAERARALRWLQANANDFLDFGVLEAKEQATFRRPQTRVGHVINGAEQRCAPPR</sequence>
<protein>
    <submittedName>
        <fullName evidence="1">Uncharacterized protein</fullName>
    </submittedName>
</protein>
<evidence type="ECO:0000313" key="2">
    <source>
        <dbReference type="Proteomes" id="UP001551189"/>
    </source>
</evidence>
<reference evidence="1 2" key="1">
    <citation type="submission" date="2024-06" db="EMBL/GenBank/DDBJ databases">
        <title>The Natural Products Discovery Center: Release of the First 8490 Sequenced Strains for Exploring Actinobacteria Biosynthetic Diversity.</title>
        <authorList>
            <person name="Kalkreuter E."/>
            <person name="Kautsar S.A."/>
            <person name="Yang D."/>
            <person name="Bader C.D."/>
            <person name="Teijaro C.N."/>
            <person name="Fluegel L."/>
            <person name="Davis C.M."/>
            <person name="Simpson J.R."/>
            <person name="Lauterbach L."/>
            <person name="Steele A.D."/>
            <person name="Gui C."/>
            <person name="Meng S."/>
            <person name="Li G."/>
            <person name="Viehrig K."/>
            <person name="Ye F."/>
            <person name="Su P."/>
            <person name="Kiefer A.F."/>
            <person name="Nichols A."/>
            <person name="Cepeda A.J."/>
            <person name="Yan W."/>
            <person name="Fan B."/>
            <person name="Jiang Y."/>
            <person name="Adhikari A."/>
            <person name="Zheng C.-J."/>
            <person name="Schuster L."/>
            <person name="Cowan T.M."/>
            <person name="Smanski M.J."/>
            <person name="Chevrette M.G."/>
            <person name="De Carvalho L.P.S."/>
            <person name="Shen B."/>
        </authorList>
    </citation>
    <scope>NUCLEOTIDE SEQUENCE [LARGE SCALE GENOMIC DNA]</scope>
    <source>
        <strain evidence="1 2">NPDC046851</strain>
    </source>
</reference>
<comment type="caution">
    <text evidence="1">The sequence shown here is derived from an EMBL/GenBank/DDBJ whole genome shotgun (WGS) entry which is preliminary data.</text>
</comment>
<proteinExistence type="predicted"/>
<dbReference type="Proteomes" id="UP001551189">
    <property type="component" value="Unassembled WGS sequence"/>
</dbReference>
<dbReference type="EMBL" id="JBEYXT010000020">
    <property type="protein sequence ID" value="MEU6800812.1"/>
    <property type="molecule type" value="Genomic_DNA"/>
</dbReference>
<gene>
    <name evidence="1" type="ORF">ABZ931_07315</name>
</gene>
<keyword evidence="2" id="KW-1185">Reference proteome</keyword>